<evidence type="ECO:0000259" key="8">
    <source>
        <dbReference type="SMART" id="SM00919"/>
    </source>
</evidence>
<evidence type="ECO:0000259" key="9">
    <source>
        <dbReference type="SMART" id="SM01274"/>
    </source>
</evidence>
<dbReference type="InterPro" id="IPR001891">
    <property type="entry name" value="Malic_OxRdtase"/>
</dbReference>
<dbReference type="Pfam" id="PF03949">
    <property type="entry name" value="Malic_M"/>
    <property type="match status" value="1"/>
</dbReference>
<feature type="binding site" evidence="6">
    <location>
        <position position="234"/>
    </location>
    <ligand>
        <name>a divalent metal cation</name>
        <dbReference type="ChEBI" id="CHEBI:60240"/>
    </ligand>
</feature>
<dbReference type="InterPro" id="IPR012302">
    <property type="entry name" value="Malic_NAD-bd"/>
</dbReference>
<organism evidence="10">
    <name type="scientific">Gloiopeltis furcata</name>
    <dbReference type="NCBI Taxonomy" id="42017"/>
    <lineage>
        <taxon>Eukaryota</taxon>
        <taxon>Rhodophyta</taxon>
        <taxon>Florideophyceae</taxon>
        <taxon>Rhodymeniophycidae</taxon>
        <taxon>Gigartinales</taxon>
        <taxon>Endocladiaceae</taxon>
        <taxon>Gloiopeltis</taxon>
    </lineage>
</organism>
<dbReference type="InterPro" id="IPR046346">
    <property type="entry name" value="Aminoacid_DH-like_N_sf"/>
</dbReference>
<dbReference type="EMBL" id="KM113520">
    <property type="protein sequence ID" value="AIT70106.1"/>
    <property type="molecule type" value="mRNA"/>
</dbReference>
<name>A0A097IUE5_9FLOR</name>
<sequence length="549" mass="59579">MSGYALLQNPRENRGRRFTIDERQSLRLTGLVPTGAPKTLAEDVQHLLIQLKECPSVLARYERLMHVLASDETLFFSAAQNNLPQVLPMIYTPAVGDACLNYSDLAIPNRGMWIGIDQKGHIKDVLDNWPADRVDAIVVSDCERILGLGDLGANGMGIPVGKLLLYSACGGLDPARCLPVVLDVGCNTPSVRNNENYIGLDRDRVSGQEYDEFVHEFITAVIDKYGKSTLIQFEDFGNSNALPLLEKYRDEVCCFNDDIQGTASVGLAGILSALRISGVQSHLKDHRFVLLGAGSAGIGIASLITLALVREGMSEEEARRKCWFVDSRGLVYKGRANVSNAKAPFAHEASSEVQTVAKDGLLELIKVLKPTGIIGVSTIRGAFSEDIIREMGSLNERPIIFALSNPTSKAECTAEEAYKFTDGRAIFASGSPFAPVQLPGHHTHLVPGQGNNSYIFPGLGLGVVASGARHVPESMLLIAADTLSKLVDEEQLQVSCVYPDLHSLMDISANIAFAVCQEAKALGLNEKDVDNLDVKTIREMMYEPGRGQI</sequence>
<feature type="binding site" evidence="6">
    <location>
        <position position="235"/>
    </location>
    <ligand>
        <name>a divalent metal cation</name>
        <dbReference type="ChEBI" id="CHEBI:60240"/>
    </ligand>
</feature>
<evidence type="ECO:0000256" key="4">
    <source>
        <dbReference type="PIRSR" id="PIRSR000106-1"/>
    </source>
</evidence>
<evidence type="ECO:0000256" key="2">
    <source>
        <dbReference type="ARBA" id="ARBA00008785"/>
    </source>
</evidence>
<dbReference type="NCBIfam" id="NF010052">
    <property type="entry name" value="PRK13529.1"/>
    <property type="match status" value="1"/>
</dbReference>
<dbReference type="Gene3D" id="3.40.50.720">
    <property type="entry name" value="NAD(P)-binding Rossmann-like Domain"/>
    <property type="match status" value="1"/>
</dbReference>
<dbReference type="InterPro" id="IPR037062">
    <property type="entry name" value="Malic_N_dom_sf"/>
</dbReference>
<reference evidence="10" key="1">
    <citation type="journal article" date="2014" name="PLoS ONE">
        <title>Phylogeny of c4-photosynthesis enzymes based on algal transcriptomic and genomic data supports an archaeal/proteobacterial origin and multiple duplication for most c4-related genes.</title>
        <authorList>
            <person name="Chi S."/>
            <person name="Wu S."/>
            <person name="Yu J."/>
            <person name="Wang X."/>
            <person name="Tang X."/>
            <person name="Liu T."/>
        </authorList>
    </citation>
    <scope>NUCLEOTIDE SEQUENCE</scope>
    <source>
        <strain evidence="10">SBLT-2004162</strain>
    </source>
</reference>
<feature type="active site" description="Proton donor" evidence="4">
    <location>
        <position position="91"/>
    </location>
</feature>
<feature type="domain" description="Malic enzyme NAD-binding" evidence="8">
    <location>
        <begin position="259"/>
        <end position="520"/>
    </location>
</feature>
<feature type="domain" description="Malic enzyme N-terminal" evidence="9">
    <location>
        <begin position="68"/>
        <end position="249"/>
    </location>
</feature>
<dbReference type="InterPro" id="IPR015884">
    <property type="entry name" value="Malic_enzyme_CS"/>
</dbReference>
<dbReference type="PROSITE" id="PS00331">
    <property type="entry name" value="MALIC_ENZYMES"/>
    <property type="match status" value="1"/>
</dbReference>
<evidence type="ECO:0000256" key="1">
    <source>
        <dbReference type="ARBA" id="ARBA00001936"/>
    </source>
</evidence>
<dbReference type="SMART" id="SM01274">
    <property type="entry name" value="malic"/>
    <property type="match status" value="1"/>
</dbReference>
<dbReference type="PRINTS" id="PR00072">
    <property type="entry name" value="MALOXRDTASE"/>
</dbReference>
<dbReference type="InterPro" id="IPR036291">
    <property type="entry name" value="NAD(P)-bd_dom_sf"/>
</dbReference>
<evidence type="ECO:0000313" key="10">
    <source>
        <dbReference type="EMBL" id="AIT70106.1"/>
    </source>
</evidence>
<gene>
    <name evidence="10" type="primary">me</name>
</gene>
<dbReference type="PANTHER" id="PTHR23406">
    <property type="entry name" value="MALIC ENZYME-RELATED"/>
    <property type="match status" value="1"/>
</dbReference>
<dbReference type="PANTHER" id="PTHR23406:SF79">
    <property type="entry name" value="MALATE DEHYDROGENASE (OXALOACETATE-DECARBOXYLATING)"/>
    <property type="match status" value="1"/>
</dbReference>
<dbReference type="CDD" id="cd05312">
    <property type="entry name" value="NAD_bind_1_malic_enz"/>
    <property type="match status" value="1"/>
</dbReference>
<feature type="binding site" evidence="5">
    <location>
        <position position="451"/>
    </location>
    <ligand>
        <name>(S)-malate</name>
        <dbReference type="ChEBI" id="CHEBI:15589"/>
    </ligand>
</feature>
<dbReference type="SUPFAM" id="SSF51735">
    <property type="entry name" value="NAD(P)-binding Rossmann-fold domains"/>
    <property type="match status" value="1"/>
</dbReference>
<dbReference type="SUPFAM" id="SSF53223">
    <property type="entry name" value="Aminoacid dehydrogenase-like, N-terminal domain"/>
    <property type="match status" value="1"/>
</dbReference>
<keyword evidence="3 6" id="KW-0479">Metal-binding</keyword>
<comment type="cofactor">
    <cofactor evidence="6">
        <name>Mg(2+)</name>
        <dbReference type="ChEBI" id="CHEBI:18420"/>
    </cofactor>
    <cofactor evidence="6">
        <name>Mn(2+)</name>
        <dbReference type="ChEBI" id="CHEBI:29035"/>
    </cofactor>
    <text evidence="6">Divalent metal cations. Prefers magnesium or manganese.</text>
</comment>
<accession>A0A097IUE5</accession>
<evidence type="ECO:0000256" key="5">
    <source>
        <dbReference type="PIRSR" id="PIRSR000106-2"/>
    </source>
</evidence>
<dbReference type="AlphaFoldDB" id="A0A097IUE5"/>
<dbReference type="Gene3D" id="3.40.50.10380">
    <property type="entry name" value="Malic enzyme, N-terminal domain"/>
    <property type="match status" value="1"/>
</dbReference>
<dbReference type="GO" id="GO:0046872">
    <property type="term" value="F:metal ion binding"/>
    <property type="evidence" value="ECO:0007669"/>
    <property type="project" value="UniProtKB-KW"/>
</dbReference>
<feature type="binding site" evidence="5">
    <location>
        <position position="144"/>
    </location>
    <ligand>
        <name>(S)-malate</name>
        <dbReference type="ChEBI" id="CHEBI:15589"/>
    </ligand>
</feature>
<dbReference type="FunFam" id="3.40.50.720:FF:000182">
    <property type="entry name" value="NAD-dependent malic enzyme"/>
    <property type="match status" value="1"/>
</dbReference>
<feature type="active site" description="Proton acceptor" evidence="4">
    <location>
        <position position="162"/>
    </location>
</feature>
<dbReference type="SMART" id="SM00919">
    <property type="entry name" value="Malic_M"/>
    <property type="match status" value="1"/>
</dbReference>
<keyword evidence="7" id="KW-0560">Oxidoreductase</keyword>
<dbReference type="GO" id="GO:0006108">
    <property type="term" value="P:malate metabolic process"/>
    <property type="evidence" value="ECO:0007669"/>
    <property type="project" value="TreeGrafter"/>
</dbReference>
<comment type="similarity">
    <text evidence="2 7">Belongs to the malic enzymes family.</text>
</comment>
<proteinExistence type="evidence at transcript level"/>
<evidence type="ECO:0000256" key="6">
    <source>
        <dbReference type="PIRSR" id="PIRSR000106-3"/>
    </source>
</evidence>
<dbReference type="InterPro" id="IPR012301">
    <property type="entry name" value="Malic_N_dom"/>
</dbReference>
<dbReference type="GO" id="GO:0051287">
    <property type="term" value="F:NAD binding"/>
    <property type="evidence" value="ECO:0007669"/>
    <property type="project" value="InterPro"/>
</dbReference>
<dbReference type="Pfam" id="PF00390">
    <property type="entry name" value="malic"/>
    <property type="match status" value="1"/>
</dbReference>
<feature type="binding site" evidence="5">
    <location>
        <position position="405"/>
    </location>
    <ligand>
        <name>(S)-malate</name>
        <dbReference type="ChEBI" id="CHEBI:15589"/>
    </ligand>
</feature>
<evidence type="ECO:0000256" key="3">
    <source>
        <dbReference type="ARBA" id="ARBA00022723"/>
    </source>
</evidence>
<protein>
    <recommendedName>
        <fullName evidence="7">Malic enzyme</fullName>
    </recommendedName>
</protein>
<evidence type="ECO:0000256" key="7">
    <source>
        <dbReference type="RuleBase" id="RU003426"/>
    </source>
</evidence>
<dbReference type="GO" id="GO:0004473">
    <property type="term" value="F:malate dehydrogenase (decarboxylating) (NADP+) activity"/>
    <property type="evidence" value="ECO:0007669"/>
    <property type="project" value="TreeGrafter"/>
</dbReference>
<comment type="cofactor">
    <cofactor evidence="1">
        <name>Mn(2+)</name>
        <dbReference type="ChEBI" id="CHEBI:29035"/>
    </cofactor>
</comment>
<dbReference type="PIRSF" id="PIRSF000106">
    <property type="entry name" value="ME"/>
    <property type="match status" value="1"/>
</dbReference>
<feature type="binding site" evidence="6">
    <location>
        <position position="258"/>
    </location>
    <ligand>
        <name>a divalent metal cation</name>
        <dbReference type="ChEBI" id="CHEBI:60240"/>
    </ligand>
</feature>